<gene>
    <name evidence="14" type="primary">acyP</name>
    <name evidence="10" type="ORF">BUW47_08640</name>
    <name evidence="13" type="ORF">C1Y38_02475</name>
    <name evidence="12" type="ORF">GC247_04790</name>
    <name evidence="14" type="ORF">HCY95_01465</name>
    <name evidence="9" type="ORF">LACFE_CDS0305</name>
    <name evidence="11" type="ORF">LF01B1_09270</name>
    <name evidence="15" type="ORF">P8634_07520</name>
</gene>
<dbReference type="EMBL" id="BOLH01000007">
    <property type="protein sequence ID" value="GIC71912.1"/>
    <property type="molecule type" value="Genomic_DNA"/>
</dbReference>
<dbReference type="Proteomes" id="UP000466799">
    <property type="component" value="Unassembled WGS sequence"/>
</dbReference>
<dbReference type="EMBL" id="CP019030">
    <property type="protein sequence ID" value="APU46469.1"/>
    <property type="molecule type" value="Genomic_DNA"/>
</dbReference>
<reference evidence="12 19" key="4">
    <citation type="submission" date="2019-10" db="EMBL/GenBank/DDBJ databases">
        <title>Genome Sequencing and assembly of Lactobacillus fermentum I2, a lactic acid bacteria.</title>
        <authorList>
            <person name="Lopes L.S."/>
            <person name="Persinoti G.F."/>
            <person name="Riano-Pachon D.M."/>
            <person name="Labate C.A."/>
        </authorList>
    </citation>
    <scope>NUCLEOTIDE SEQUENCE [LARGE SCALE GENOMIC DNA]</scope>
    <source>
        <strain evidence="12 19">I2</strain>
    </source>
</reference>
<dbReference type="InterPro" id="IPR017968">
    <property type="entry name" value="Acylphosphatase_CS"/>
</dbReference>
<evidence type="ECO:0000256" key="6">
    <source>
        <dbReference type="RuleBase" id="RU000553"/>
    </source>
</evidence>
<reference evidence="14 20" key="5">
    <citation type="submission" date="2020-04" db="EMBL/GenBank/DDBJ databases">
        <title>Novel strain L. Fermentum HFD1 producer antibacterial peptides.</title>
        <authorList>
            <person name="Ozhegov G.D."/>
            <person name="Pavlova A.S."/>
            <person name="Zhuravleva D.E."/>
            <person name="Gogoleva N.V."/>
            <person name="Shagimardanova E.I."/>
            <person name="Markelova M.I."/>
            <person name="Yarullina D.R."/>
            <person name="Kayumov A.R."/>
        </authorList>
    </citation>
    <scope>NUCLEOTIDE SEQUENCE [LARGE SCALE GENOMIC DNA]</scope>
    <source>
        <strain evidence="14 20">HFD1</strain>
    </source>
</reference>
<accession>A0A0F4HET2</accession>
<evidence type="ECO:0000313" key="16">
    <source>
        <dbReference type="Proteomes" id="UP000094714"/>
    </source>
</evidence>
<dbReference type="EC" id="3.6.1.7" evidence="2 5"/>
<evidence type="ECO:0000313" key="18">
    <source>
        <dbReference type="Proteomes" id="UP000236514"/>
    </source>
</evidence>
<feature type="domain" description="Acylphosphatase-like" evidence="8">
    <location>
        <begin position="3"/>
        <end position="90"/>
    </location>
</feature>
<dbReference type="PANTHER" id="PTHR47268">
    <property type="entry name" value="ACYLPHOSPHATASE"/>
    <property type="match status" value="1"/>
</dbReference>
<reference evidence="9 16" key="1">
    <citation type="submission" date="2016-09" db="EMBL/GenBank/DDBJ databases">
        <title>Genome Sequence of the Lactobacillus fermentum strain NCC2970 (CNCM I-5068).</title>
        <authorList>
            <person name="Barretto C."/>
            <person name="Ngom-Bru C."/>
            <person name="Genevaz A."/>
            <person name="Fournier C."/>
            <person name="Moine D."/>
            <person name="Kassam M."/>
            <person name="Iltis A."/>
            <person name="Sagory-Zalkind P."/>
            <person name="Faucherand G."/>
            <person name="Descombes P."/>
            <person name="Duboux S."/>
        </authorList>
    </citation>
    <scope>NUCLEOTIDE SEQUENCE [LARGE SCALE GENOMIC DNA]</scope>
    <source>
        <strain evidence="9 16">NCC2970</strain>
    </source>
</reference>
<evidence type="ECO:0000313" key="20">
    <source>
        <dbReference type="Proteomes" id="UP000503169"/>
    </source>
</evidence>
<dbReference type="PANTHER" id="PTHR47268:SF4">
    <property type="entry name" value="ACYLPHOSPHATASE"/>
    <property type="match status" value="1"/>
</dbReference>
<dbReference type="EMBL" id="CP050919">
    <property type="protein sequence ID" value="QIX59026.1"/>
    <property type="molecule type" value="Genomic_DNA"/>
</dbReference>
<evidence type="ECO:0000256" key="7">
    <source>
        <dbReference type="RuleBase" id="RU004168"/>
    </source>
</evidence>
<dbReference type="PROSITE" id="PS51160">
    <property type="entry name" value="ACYLPHOSPHATASE_3"/>
    <property type="match status" value="1"/>
</dbReference>
<name>A0A0F4HET2_LIMFE</name>
<dbReference type="Proteomes" id="UP000094714">
    <property type="component" value="Chromosome"/>
</dbReference>
<dbReference type="Proteomes" id="UP000185427">
    <property type="component" value="Chromosome"/>
</dbReference>
<feature type="active site" evidence="5">
    <location>
        <position position="18"/>
    </location>
</feature>
<reference evidence="10 17" key="2">
    <citation type="submission" date="2016-12" db="EMBL/GenBank/DDBJ databases">
        <title>Complete Genome Sequence of Lactobacillus fermentum Strain SNUV175, a Probiotic for Treatment of Bacterial Vaginosis.</title>
        <authorList>
            <person name="Lee S."/>
            <person name="You H.J."/>
            <person name="Kwon B."/>
            <person name="Ko G."/>
        </authorList>
    </citation>
    <scope>NUCLEOTIDE SEQUENCE [LARGE SCALE GENOMIC DNA]</scope>
    <source>
        <strain evidence="10 17">SNUV175</strain>
    </source>
</reference>
<dbReference type="Proteomes" id="UP000653631">
    <property type="component" value="Unassembled WGS sequence"/>
</dbReference>
<evidence type="ECO:0000313" key="13">
    <source>
        <dbReference type="EMBL" id="PNV58488.1"/>
    </source>
</evidence>
<evidence type="ECO:0000256" key="1">
    <source>
        <dbReference type="ARBA" id="ARBA00005614"/>
    </source>
</evidence>
<reference evidence="11 21" key="6">
    <citation type="submission" date="2021-01" db="EMBL/GenBank/DDBJ databases">
        <title>Development of a method for detection of lactic acid bacteria that cause putrefactive shochu mash.</title>
        <authorList>
            <person name="Takashita H."/>
            <person name="Fujihara E."/>
            <person name="Takayama K."/>
            <person name="Yamamoto H."/>
            <person name="Mizutani M."/>
            <person name="Kajiwara Y."/>
        </authorList>
    </citation>
    <scope>NUCLEOTIDE SEQUENCE [LARGE SCALE GENOMIC DNA]</scope>
    <source>
        <strain evidence="11 21">01-B1</strain>
    </source>
</reference>
<dbReference type="RefSeq" id="WP_003683743.1">
    <property type="nucleotide sequence ID" value="NZ_AP024320.1"/>
</dbReference>
<evidence type="ECO:0000313" key="9">
    <source>
        <dbReference type="EMBL" id="AOR73782.1"/>
    </source>
</evidence>
<evidence type="ECO:0000313" key="11">
    <source>
        <dbReference type="EMBL" id="GIC71912.1"/>
    </source>
</evidence>
<dbReference type="PROSITE" id="PS00150">
    <property type="entry name" value="ACYLPHOSPHATASE_1"/>
    <property type="match status" value="1"/>
</dbReference>
<evidence type="ECO:0000259" key="8">
    <source>
        <dbReference type="PROSITE" id="PS51160"/>
    </source>
</evidence>
<evidence type="ECO:0000313" key="15">
    <source>
        <dbReference type="EMBL" id="WFR88637.1"/>
    </source>
</evidence>
<dbReference type="Gene3D" id="3.30.70.100">
    <property type="match status" value="1"/>
</dbReference>
<reference evidence="13 18" key="3">
    <citation type="submission" date="2018-01" db="EMBL/GenBank/DDBJ databases">
        <title>Draft genome sequence of the feruloyl esterase-producing strain Lactobacillus fermentum CRL 1446, isolated from artisanal goat milk cheese.</title>
        <authorList>
            <person name="Abeijon Mukdsi M.C."/>
            <person name="Saavedra L."/>
            <person name="Gauffin Cano M.P."/>
            <person name="Hebert E.M."/>
            <person name="Medina R.B."/>
        </authorList>
    </citation>
    <scope>NUCLEOTIDE SEQUENCE [LARGE SCALE GENOMIC DNA]</scope>
    <source>
        <strain evidence="13 18">CRL 1446</strain>
    </source>
</reference>
<dbReference type="OrthoDB" id="9808093at2"/>
<dbReference type="PRINTS" id="PR00112">
    <property type="entry name" value="ACYLPHPHTASE"/>
</dbReference>
<comment type="similarity">
    <text evidence="1 7">Belongs to the acylphosphatase family.</text>
</comment>
<evidence type="ECO:0000313" key="10">
    <source>
        <dbReference type="EMBL" id="APU46469.1"/>
    </source>
</evidence>
<dbReference type="AlphaFoldDB" id="A0A0F4HET2"/>
<dbReference type="InterPro" id="IPR036046">
    <property type="entry name" value="Acylphosphatase-like_dom_sf"/>
</dbReference>
<feature type="active site" evidence="5">
    <location>
        <position position="36"/>
    </location>
</feature>
<dbReference type="EMBL" id="CP121468">
    <property type="protein sequence ID" value="WFR88637.1"/>
    <property type="molecule type" value="Genomic_DNA"/>
</dbReference>
<dbReference type="Proteomes" id="UP000503169">
    <property type="component" value="Chromosome"/>
</dbReference>
<sequence length="92" mass="10375">MINYHLLVAGRVQGVGFRWATLEIANELGLVGWVKNRADGQVEIVVQGQHAAVRTFLKRIQAGPNRWAQVDRVQVKQENLADFADFSIREGF</sequence>
<protein>
    <recommendedName>
        <fullName evidence="3 5">Acylphosphatase</fullName>
        <ecNumber evidence="2 5">3.6.1.7</ecNumber>
    </recommendedName>
</protein>
<dbReference type="PATRIC" id="fig|1613.112.peg.323"/>
<dbReference type="SUPFAM" id="SSF54975">
    <property type="entry name" value="Acylphosphatase/BLUF domain-like"/>
    <property type="match status" value="1"/>
</dbReference>
<dbReference type="Proteomes" id="UP001218104">
    <property type="component" value="Chromosome"/>
</dbReference>
<dbReference type="GeneID" id="83714258"/>
<dbReference type="EMBL" id="WHJL01000024">
    <property type="protein sequence ID" value="MPQ35221.1"/>
    <property type="molecule type" value="Genomic_DNA"/>
</dbReference>
<dbReference type="Pfam" id="PF00708">
    <property type="entry name" value="Acylphosphatase"/>
    <property type="match status" value="1"/>
</dbReference>
<evidence type="ECO:0000256" key="4">
    <source>
        <dbReference type="ARBA" id="ARBA00047645"/>
    </source>
</evidence>
<dbReference type="GO" id="GO:0003998">
    <property type="term" value="F:acylphosphatase activity"/>
    <property type="evidence" value="ECO:0007669"/>
    <property type="project" value="UniProtKB-EC"/>
</dbReference>
<dbReference type="EMBL" id="POTQ01000003">
    <property type="protein sequence ID" value="PNV58488.1"/>
    <property type="molecule type" value="Genomic_DNA"/>
</dbReference>
<organism evidence="9 16">
    <name type="scientific">Limosilactobacillus fermentum</name>
    <name type="common">Lactobacillus fermentum</name>
    <dbReference type="NCBI Taxonomy" id="1613"/>
    <lineage>
        <taxon>Bacteria</taxon>
        <taxon>Bacillati</taxon>
        <taxon>Bacillota</taxon>
        <taxon>Bacilli</taxon>
        <taxon>Lactobacillales</taxon>
        <taxon>Lactobacillaceae</taxon>
        <taxon>Limosilactobacillus</taxon>
    </lineage>
</organism>
<proteinExistence type="inferred from homology"/>
<evidence type="ECO:0000313" key="12">
    <source>
        <dbReference type="EMBL" id="MPQ35221.1"/>
    </source>
</evidence>
<dbReference type="EMBL" id="CP017151">
    <property type="protein sequence ID" value="AOR73782.1"/>
    <property type="molecule type" value="Genomic_DNA"/>
</dbReference>
<evidence type="ECO:0000256" key="3">
    <source>
        <dbReference type="ARBA" id="ARBA00015991"/>
    </source>
</evidence>
<reference evidence="15" key="7">
    <citation type="submission" date="2023-04" db="EMBL/GenBank/DDBJ databases">
        <title>Genomic of Limosilactobacillus fermentum MSJK0025.</title>
        <authorList>
            <person name="Yang S."/>
        </authorList>
    </citation>
    <scope>NUCLEOTIDE SEQUENCE</scope>
    <source>
        <strain evidence="15">MSJK0025</strain>
    </source>
</reference>
<dbReference type="InterPro" id="IPR020456">
    <property type="entry name" value="Acylphosphatase"/>
</dbReference>
<dbReference type="PROSITE" id="PS00151">
    <property type="entry name" value="ACYLPHOSPHATASE_2"/>
    <property type="match status" value="1"/>
</dbReference>
<keyword evidence="5 6" id="KW-0378">Hydrolase</keyword>
<evidence type="ECO:0000313" key="19">
    <source>
        <dbReference type="Proteomes" id="UP000466799"/>
    </source>
</evidence>
<evidence type="ECO:0000256" key="5">
    <source>
        <dbReference type="PROSITE-ProRule" id="PRU00520"/>
    </source>
</evidence>
<comment type="catalytic activity">
    <reaction evidence="4 5 6">
        <text>an acyl phosphate + H2O = a carboxylate + phosphate + H(+)</text>
        <dbReference type="Rhea" id="RHEA:14965"/>
        <dbReference type="ChEBI" id="CHEBI:15377"/>
        <dbReference type="ChEBI" id="CHEBI:15378"/>
        <dbReference type="ChEBI" id="CHEBI:29067"/>
        <dbReference type="ChEBI" id="CHEBI:43474"/>
        <dbReference type="ChEBI" id="CHEBI:59918"/>
        <dbReference type="EC" id="3.6.1.7"/>
    </reaction>
</comment>
<evidence type="ECO:0000313" key="21">
    <source>
        <dbReference type="Proteomes" id="UP000653631"/>
    </source>
</evidence>
<dbReference type="InterPro" id="IPR001792">
    <property type="entry name" value="Acylphosphatase-like_dom"/>
</dbReference>
<dbReference type="STRING" id="1613.GCA_002119645_01589"/>
<dbReference type="Proteomes" id="UP000236514">
    <property type="component" value="Unassembled WGS sequence"/>
</dbReference>
<evidence type="ECO:0000256" key="2">
    <source>
        <dbReference type="ARBA" id="ARBA00012150"/>
    </source>
</evidence>
<evidence type="ECO:0000313" key="14">
    <source>
        <dbReference type="EMBL" id="QIX59026.1"/>
    </source>
</evidence>
<evidence type="ECO:0000313" key="17">
    <source>
        <dbReference type="Proteomes" id="UP000185427"/>
    </source>
</evidence>